<sequence>MGETRDNDDADEEEEEKASDSVTAIVDGKAAKKCTGPTRHENATWIVI</sequence>
<feature type="region of interest" description="Disordered" evidence="1">
    <location>
        <begin position="1"/>
        <end position="48"/>
    </location>
</feature>
<gene>
    <name evidence="2" type="ORF">COLO4_07259</name>
</gene>
<name>A0A1R3KKD9_9ROSI</name>
<proteinExistence type="predicted"/>
<accession>A0A1R3KKD9</accession>
<dbReference type="Proteomes" id="UP000187203">
    <property type="component" value="Unassembled WGS sequence"/>
</dbReference>
<dbReference type="AlphaFoldDB" id="A0A1R3KKD9"/>
<protein>
    <submittedName>
        <fullName evidence="2">Uncharacterized protein</fullName>
    </submittedName>
</protein>
<keyword evidence="3" id="KW-1185">Reference proteome</keyword>
<comment type="caution">
    <text evidence="2">The sequence shown here is derived from an EMBL/GenBank/DDBJ whole genome shotgun (WGS) entry which is preliminary data.</text>
</comment>
<dbReference type="EMBL" id="AWUE01013178">
    <property type="protein sequence ID" value="OMP07529.1"/>
    <property type="molecule type" value="Genomic_DNA"/>
</dbReference>
<feature type="compositionally biased region" description="Acidic residues" evidence="1">
    <location>
        <begin position="8"/>
        <end position="17"/>
    </location>
</feature>
<evidence type="ECO:0000313" key="2">
    <source>
        <dbReference type="EMBL" id="OMP07529.1"/>
    </source>
</evidence>
<evidence type="ECO:0000256" key="1">
    <source>
        <dbReference type="SAM" id="MobiDB-lite"/>
    </source>
</evidence>
<organism evidence="2 3">
    <name type="scientific">Corchorus olitorius</name>
    <dbReference type="NCBI Taxonomy" id="93759"/>
    <lineage>
        <taxon>Eukaryota</taxon>
        <taxon>Viridiplantae</taxon>
        <taxon>Streptophyta</taxon>
        <taxon>Embryophyta</taxon>
        <taxon>Tracheophyta</taxon>
        <taxon>Spermatophyta</taxon>
        <taxon>Magnoliopsida</taxon>
        <taxon>eudicotyledons</taxon>
        <taxon>Gunneridae</taxon>
        <taxon>Pentapetalae</taxon>
        <taxon>rosids</taxon>
        <taxon>malvids</taxon>
        <taxon>Malvales</taxon>
        <taxon>Malvaceae</taxon>
        <taxon>Grewioideae</taxon>
        <taxon>Apeibeae</taxon>
        <taxon>Corchorus</taxon>
    </lineage>
</organism>
<evidence type="ECO:0000313" key="3">
    <source>
        <dbReference type="Proteomes" id="UP000187203"/>
    </source>
</evidence>
<reference evidence="3" key="1">
    <citation type="submission" date="2013-09" db="EMBL/GenBank/DDBJ databases">
        <title>Corchorus olitorius genome sequencing.</title>
        <authorList>
            <person name="Alam M."/>
            <person name="Haque M.S."/>
            <person name="Islam M.S."/>
            <person name="Emdad E.M."/>
            <person name="Islam M.M."/>
            <person name="Ahmed B."/>
            <person name="Halim A."/>
            <person name="Hossen Q.M.M."/>
            <person name="Hossain M.Z."/>
            <person name="Ahmed R."/>
            <person name="Khan M.M."/>
            <person name="Islam R."/>
            <person name="Rashid M.M."/>
            <person name="Khan S.A."/>
            <person name="Rahman M.S."/>
            <person name="Alam M."/>
            <person name="Yahiya A.S."/>
            <person name="Khan M.S."/>
            <person name="Azam M.S."/>
            <person name="Haque T."/>
            <person name="Lashkar M.Z.H."/>
            <person name="Akhand A.I."/>
            <person name="Morshed G."/>
            <person name="Roy S."/>
            <person name="Uddin K.S."/>
            <person name="Rabeya T."/>
            <person name="Hossain A.S."/>
            <person name="Chowdhury A."/>
            <person name="Snigdha A.R."/>
            <person name="Mortoza M.S."/>
            <person name="Matin S.A."/>
            <person name="Hoque S.M.E."/>
            <person name="Islam M.K."/>
            <person name="Roy D.K."/>
            <person name="Haider R."/>
            <person name="Moosa M.M."/>
            <person name="Elias S.M."/>
            <person name="Hasan A.M."/>
            <person name="Jahan S."/>
            <person name="Shafiuddin M."/>
            <person name="Mahmood N."/>
            <person name="Shommy N.S."/>
        </authorList>
    </citation>
    <scope>NUCLEOTIDE SEQUENCE [LARGE SCALE GENOMIC DNA]</scope>
    <source>
        <strain evidence="3">cv. O-4</strain>
    </source>
</reference>